<dbReference type="RefSeq" id="WP_112084886.1">
    <property type="nucleotide sequence ID" value="NZ_QLSV01000002.1"/>
</dbReference>
<dbReference type="AlphaFoldDB" id="A0A328X2B7"/>
<feature type="domain" description="Ig-like" evidence="3">
    <location>
        <begin position="378"/>
        <end position="453"/>
    </location>
</feature>
<dbReference type="OrthoDB" id="608579at2"/>
<evidence type="ECO:0000256" key="2">
    <source>
        <dbReference type="SAM" id="SignalP"/>
    </source>
</evidence>
<reference evidence="4 5" key="1">
    <citation type="submission" date="2018-06" db="EMBL/GenBank/DDBJ databases">
        <title>Genomic Encyclopedia of Type Strains, Phase III (KMG-III): the genomes of soil and plant-associated and newly described type strains.</title>
        <authorList>
            <person name="Whitman W."/>
        </authorList>
    </citation>
    <scope>NUCLEOTIDE SEQUENCE [LARGE SCALE GENOMIC DNA]</scope>
    <source>
        <strain evidence="4 5">CGMCC 1.12504</strain>
    </source>
</reference>
<comment type="caution">
    <text evidence="4">The sequence shown here is derived from an EMBL/GenBank/DDBJ whole genome shotgun (WGS) entry which is preliminary data.</text>
</comment>
<accession>A0A328X2B7</accession>
<protein>
    <submittedName>
        <fullName evidence="4">Gliding motility-associated-like protein</fullName>
    </submittedName>
</protein>
<name>A0A328X2B7_9FLAO</name>
<dbReference type="Gene3D" id="2.60.40.1220">
    <property type="match status" value="4"/>
</dbReference>
<dbReference type="Pfam" id="PF19081">
    <property type="entry name" value="Ig_7"/>
    <property type="match status" value="2"/>
</dbReference>
<dbReference type="InterPro" id="IPR044023">
    <property type="entry name" value="Ig_7"/>
</dbReference>
<dbReference type="EMBL" id="QLSV01000002">
    <property type="protein sequence ID" value="RAR50334.1"/>
    <property type="molecule type" value="Genomic_DNA"/>
</dbReference>
<feature type="domain" description="Ig-like" evidence="3">
    <location>
        <begin position="297"/>
        <end position="376"/>
    </location>
</feature>
<dbReference type="Proteomes" id="UP000249518">
    <property type="component" value="Unassembled WGS sequence"/>
</dbReference>
<dbReference type="NCBIfam" id="TIGR04131">
    <property type="entry name" value="Bac_Flav_CTERM"/>
    <property type="match status" value="1"/>
</dbReference>
<dbReference type="Pfam" id="PF13585">
    <property type="entry name" value="CHU_C"/>
    <property type="match status" value="1"/>
</dbReference>
<dbReference type="InterPro" id="IPR014755">
    <property type="entry name" value="Cu-Rt/internalin_Ig-like"/>
</dbReference>
<feature type="signal peptide" evidence="2">
    <location>
        <begin position="1"/>
        <end position="21"/>
    </location>
</feature>
<sequence length="1111" mass="120092">MKRILLLCLFLFSAKSSLLNAQNFGTFASAVWLTDCNTSNFFNTTGEGANLIGPPQNVFTNTNFGVFIQNSGTFILRGGEVKTFKNSNGNACSVRMNYRIYLESGTPGSFNTIDFPFFNDCNSATNEFPSGGPCGEGDQKWQRVIADGTTTPFSPINLTSFSPGNYVLEVFYDATGDFNSNSECDDTVFVNDSGNNFKAFFSIRANPIFTPSNPTTCSGAEGSITIGNLNPNSTYSFSYTDDGSTVGPSLISADTNGLFVITGLNAGNYSNYNFEINNCLTTLNNSITLNDPTVNPPTSGGNQTVCEDSPIQTLTAEATSTNGSIVVWFDAETDGNSVVNPILDAVGSVTYYAEAQNETLNCISSTRTAVTLTINPAPIAPTGETTQTICSTAAVVFTLNNLVVNGTSIQWYADENLTLPLDNDTPLVNNTTYYATQTVNGCESNEYLAVLVILNQFVIPTFDFENAITICSGDEVPVLPTQDNNGINGFWNPSIIDNTIGNTYTFTSNNAECADNFTLVVTVNSSITPIFNFENDITICSGEAVPNLPTTDNNGISGNWTPNSIDNTQNGTYTFEPTAECADNFTLVITVNPLITPVFNFENDITICSGEVVPNLPTTDNNGISGNWTPNSIDNTQNGTYTFEPTAECADNFTLVITVNPLITPVFNFENNIAICSGEVVPNLPTTDNNGISGSWTPNFINNTQDGIYTFEPTDECATSITLNVVVTSPATPTFDFGNAIAICTNAAVPVLPLTDNNGVGGVWEPSNINNTDGNTYTFTPNDGQCINIFILTVTVNSFPTPVFDFGNTITICSGDDVPVLPAVDNNGINGFWNPSTIDNTTGNTYTFVVNNAECASNFTLVVTVNQPTIPTFSLPESVCFNTESFTLPTISENGIEGNWNPSIVNSTQETLYTFTPLNTTCTSNFLTTIAIIPEFSIEITDVCENNQFTLGVQLNDGSNVILTDYTWTNAGGATVGSNSSTFNVTEYIRSTPETETFPLEFTIRATSIDDCFVEETISIPTIFCGIQKGISPNGDNLNDFFDLALLDVEKLSIFNRYGRKVYSLNNYTNQWYGQTDDGKELPSATYYFAIEFRSGESKTGWIYVMREEGR</sequence>
<proteinExistence type="predicted"/>
<dbReference type="InterPro" id="IPR026341">
    <property type="entry name" value="T9SS_type_B"/>
</dbReference>
<evidence type="ECO:0000259" key="3">
    <source>
        <dbReference type="Pfam" id="PF19081"/>
    </source>
</evidence>
<gene>
    <name evidence="4" type="ORF">B0I10_102132</name>
</gene>
<organism evidence="4 5">
    <name type="scientific">Flavobacterium lacus</name>
    <dbReference type="NCBI Taxonomy" id="1353778"/>
    <lineage>
        <taxon>Bacteria</taxon>
        <taxon>Pseudomonadati</taxon>
        <taxon>Bacteroidota</taxon>
        <taxon>Flavobacteriia</taxon>
        <taxon>Flavobacteriales</taxon>
        <taxon>Flavobacteriaceae</taxon>
        <taxon>Flavobacterium</taxon>
    </lineage>
</organism>
<keyword evidence="1 2" id="KW-0732">Signal</keyword>
<feature type="chain" id="PRO_5016453306" evidence="2">
    <location>
        <begin position="22"/>
        <end position="1111"/>
    </location>
</feature>
<evidence type="ECO:0000313" key="5">
    <source>
        <dbReference type="Proteomes" id="UP000249518"/>
    </source>
</evidence>
<evidence type="ECO:0000256" key="1">
    <source>
        <dbReference type="ARBA" id="ARBA00022729"/>
    </source>
</evidence>
<evidence type="ECO:0000313" key="4">
    <source>
        <dbReference type="EMBL" id="RAR50334.1"/>
    </source>
</evidence>
<keyword evidence="5" id="KW-1185">Reference proteome</keyword>